<dbReference type="GO" id="GO:0016758">
    <property type="term" value="F:hexosyltransferase activity"/>
    <property type="evidence" value="ECO:0007669"/>
    <property type="project" value="UniProtKB-ARBA"/>
</dbReference>
<dbReference type="Proteomes" id="UP000190961">
    <property type="component" value="Unassembled WGS sequence"/>
</dbReference>
<evidence type="ECO:0000313" key="2">
    <source>
        <dbReference type="EMBL" id="SKC54040.1"/>
    </source>
</evidence>
<gene>
    <name evidence="2" type="ORF">SAMN05660236_1407</name>
</gene>
<dbReference type="Pfam" id="PF00535">
    <property type="entry name" value="Glycos_transf_2"/>
    <property type="match status" value="1"/>
</dbReference>
<dbReference type="InterPro" id="IPR001173">
    <property type="entry name" value="Glyco_trans_2-like"/>
</dbReference>
<dbReference type="PANTHER" id="PTHR22916:SF3">
    <property type="entry name" value="UDP-GLCNAC:BETAGAL BETA-1,3-N-ACETYLGLUCOSAMINYLTRANSFERASE-LIKE PROTEIN 1"/>
    <property type="match status" value="1"/>
</dbReference>
<dbReference type="AlphaFoldDB" id="A0A1T5JRK9"/>
<dbReference type="SUPFAM" id="SSF53448">
    <property type="entry name" value="Nucleotide-diphospho-sugar transferases"/>
    <property type="match status" value="1"/>
</dbReference>
<dbReference type="CDD" id="cd00761">
    <property type="entry name" value="Glyco_tranf_GTA_type"/>
    <property type="match status" value="1"/>
</dbReference>
<dbReference type="EMBL" id="FUZU01000001">
    <property type="protein sequence ID" value="SKC54040.1"/>
    <property type="molecule type" value="Genomic_DNA"/>
</dbReference>
<evidence type="ECO:0000259" key="1">
    <source>
        <dbReference type="Pfam" id="PF00535"/>
    </source>
</evidence>
<proteinExistence type="predicted"/>
<accession>A0A1T5JRK9</accession>
<dbReference type="STRING" id="688867.SAMN05660236_1407"/>
<dbReference type="InterPro" id="IPR029044">
    <property type="entry name" value="Nucleotide-diphossugar_trans"/>
</dbReference>
<dbReference type="PANTHER" id="PTHR22916">
    <property type="entry name" value="GLYCOSYLTRANSFERASE"/>
    <property type="match status" value="1"/>
</dbReference>
<dbReference type="Gene3D" id="3.90.550.10">
    <property type="entry name" value="Spore Coat Polysaccharide Biosynthesis Protein SpsA, Chain A"/>
    <property type="match status" value="1"/>
</dbReference>
<evidence type="ECO:0000313" key="3">
    <source>
        <dbReference type="Proteomes" id="UP000190961"/>
    </source>
</evidence>
<protein>
    <submittedName>
        <fullName evidence="2">Glycosyl transferase family 2</fullName>
    </submittedName>
</protein>
<feature type="domain" description="Glycosyltransferase 2-like" evidence="1">
    <location>
        <begin position="4"/>
        <end position="136"/>
    </location>
</feature>
<dbReference type="OrthoDB" id="9815829at2"/>
<organism evidence="2 3">
    <name type="scientific">Ohtaekwangia koreensis</name>
    <dbReference type="NCBI Taxonomy" id="688867"/>
    <lineage>
        <taxon>Bacteria</taxon>
        <taxon>Pseudomonadati</taxon>
        <taxon>Bacteroidota</taxon>
        <taxon>Cytophagia</taxon>
        <taxon>Cytophagales</taxon>
        <taxon>Fulvivirgaceae</taxon>
        <taxon>Ohtaekwangia</taxon>
    </lineage>
</organism>
<keyword evidence="2" id="KW-0808">Transferase</keyword>
<sequence>MMVSVIMPVYNGAAYIQEAIESIVSQHVTDIAWEIIIVDDGSTDATSEIIHAFHNPDIRYIHQQHSGPSKARNTGILQARGDLIAFLDADDYWPLTKLKHQLSFLEENQNVDVVGGLIEYVYMPGSEYRKEQIKIDTPVFNVQLGGLIVRKKVFDTVGYFNEQLHFSEDQDWILRIKESNVPMTILNETVLLYRIHPGNMTLHKTLKDLGVLRALKLSLDRRRQKPGDPLNPITTHEGKD</sequence>
<reference evidence="2 3" key="1">
    <citation type="submission" date="2017-02" db="EMBL/GenBank/DDBJ databases">
        <authorList>
            <person name="Peterson S.W."/>
        </authorList>
    </citation>
    <scope>NUCLEOTIDE SEQUENCE [LARGE SCALE GENOMIC DNA]</scope>
    <source>
        <strain evidence="2 3">DSM 25262</strain>
    </source>
</reference>
<keyword evidence="3" id="KW-1185">Reference proteome</keyword>
<name>A0A1T5JRK9_9BACT</name>
<dbReference type="RefSeq" id="WP_079685947.1">
    <property type="nucleotide sequence ID" value="NZ_FUZU01000001.1"/>
</dbReference>